<name>A0ABV7ZWQ2_9GAMM</name>
<keyword evidence="1" id="KW-0732">Signal</keyword>
<evidence type="ECO:0000259" key="2">
    <source>
        <dbReference type="Pfam" id="PF07603"/>
    </source>
</evidence>
<dbReference type="PANTHER" id="PTHR35812:SF1">
    <property type="entry name" value="LIPOPROTEIN"/>
    <property type="match status" value="1"/>
</dbReference>
<dbReference type="Proteomes" id="UP001595617">
    <property type="component" value="Unassembled WGS sequence"/>
</dbReference>
<sequence length="180" mass="20163">MTKQTTQQAILATLIGFSVPMAFAQQAAHCTYPGNARNPDNAYIIYNSGTVTDTRTDLMWDRCSWGQSGAACDGLSASFNWSQMNEAVVAANAQNYKGYSDWRVPNFDEIKTLVESCRMNPAINNNVFPNTPPNWYWSMPVVPTEVEDTAGVYFFDGYAYGYGHRNNQGFGRIRLVRDAR</sequence>
<dbReference type="Pfam" id="PF07603">
    <property type="entry name" value="Lcl_C"/>
    <property type="match status" value="1"/>
</dbReference>
<evidence type="ECO:0000313" key="4">
    <source>
        <dbReference type="Proteomes" id="UP001595617"/>
    </source>
</evidence>
<feature type="signal peptide" evidence="1">
    <location>
        <begin position="1"/>
        <end position="24"/>
    </location>
</feature>
<feature type="chain" id="PRO_5045575208" evidence="1">
    <location>
        <begin position="25"/>
        <end position="180"/>
    </location>
</feature>
<evidence type="ECO:0000256" key="1">
    <source>
        <dbReference type="SAM" id="SignalP"/>
    </source>
</evidence>
<feature type="domain" description="Lcl C-terminal" evidence="2">
    <location>
        <begin position="49"/>
        <end position="177"/>
    </location>
</feature>
<dbReference type="RefSeq" id="WP_380695042.1">
    <property type="nucleotide sequence ID" value="NZ_JBHRYR010000003.1"/>
</dbReference>
<dbReference type="PANTHER" id="PTHR35812">
    <property type="entry name" value="LIPOPROTEIN"/>
    <property type="match status" value="1"/>
</dbReference>
<keyword evidence="4" id="KW-1185">Reference proteome</keyword>
<proteinExistence type="predicted"/>
<dbReference type="InterPro" id="IPR011460">
    <property type="entry name" value="Lcl_C"/>
</dbReference>
<accession>A0ABV7ZWQ2</accession>
<comment type="caution">
    <text evidence="3">The sequence shown here is derived from an EMBL/GenBank/DDBJ whole genome shotgun (WGS) entry which is preliminary data.</text>
</comment>
<dbReference type="EMBL" id="JBHRYR010000003">
    <property type="protein sequence ID" value="MFC3852641.1"/>
    <property type="molecule type" value="Genomic_DNA"/>
</dbReference>
<evidence type="ECO:0000313" key="3">
    <source>
        <dbReference type="EMBL" id="MFC3852641.1"/>
    </source>
</evidence>
<protein>
    <submittedName>
        <fullName evidence="3">DUF1566 domain-containing protein</fullName>
    </submittedName>
</protein>
<reference evidence="4" key="1">
    <citation type="journal article" date="2019" name="Int. J. Syst. Evol. Microbiol.">
        <title>The Global Catalogue of Microorganisms (GCM) 10K type strain sequencing project: providing services to taxonomists for standard genome sequencing and annotation.</title>
        <authorList>
            <consortium name="The Broad Institute Genomics Platform"/>
            <consortium name="The Broad Institute Genome Sequencing Center for Infectious Disease"/>
            <person name="Wu L."/>
            <person name="Ma J."/>
        </authorList>
    </citation>
    <scope>NUCLEOTIDE SEQUENCE [LARGE SCALE GENOMIC DNA]</scope>
    <source>
        <strain evidence="4">IBRC 10765</strain>
    </source>
</reference>
<organism evidence="3 4">
    <name type="scientific">Saccharospirillum mangrovi</name>
    <dbReference type="NCBI Taxonomy" id="2161747"/>
    <lineage>
        <taxon>Bacteria</taxon>
        <taxon>Pseudomonadati</taxon>
        <taxon>Pseudomonadota</taxon>
        <taxon>Gammaproteobacteria</taxon>
        <taxon>Oceanospirillales</taxon>
        <taxon>Saccharospirillaceae</taxon>
        <taxon>Saccharospirillum</taxon>
    </lineage>
</organism>
<gene>
    <name evidence="3" type="ORF">ACFOOG_07335</name>
</gene>